<evidence type="ECO:0000256" key="1">
    <source>
        <dbReference type="ARBA" id="ARBA00022741"/>
    </source>
</evidence>
<proteinExistence type="predicted"/>
<dbReference type="Pfam" id="PF25601">
    <property type="entry name" value="AAA_lid_14"/>
    <property type="match status" value="1"/>
</dbReference>
<reference evidence="11" key="1">
    <citation type="submission" date="2021-01" db="EMBL/GenBank/DDBJ databases">
        <title>Genome public.</title>
        <authorList>
            <person name="Liu C."/>
            <person name="Sun Q."/>
        </authorList>
    </citation>
    <scope>NUCLEOTIDE SEQUENCE [LARGE SCALE GENOMIC DNA]</scope>
    <source>
        <strain evidence="11">YIM B02556</strain>
    </source>
</reference>
<keyword evidence="4" id="KW-0805">Transcription regulation</keyword>
<feature type="modified residue" description="4-aspartylphosphate" evidence="7">
    <location>
        <position position="64"/>
    </location>
</feature>
<dbReference type="Pfam" id="PF00072">
    <property type="entry name" value="Response_reg"/>
    <property type="match status" value="1"/>
</dbReference>
<dbReference type="InterPro" id="IPR025944">
    <property type="entry name" value="Sigma_54_int_dom_CS"/>
</dbReference>
<evidence type="ECO:0000256" key="4">
    <source>
        <dbReference type="ARBA" id="ARBA00023015"/>
    </source>
</evidence>
<evidence type="ECO:0000256" key="7">
    <source>
        <dbReference type="PROSITE-ProRule" id="PRU00169"/>
    </source>
</evidence>
<dbReference type="CDD" id="cd00009">
    <property type="entry name" value="AAA"/>
    <property type="match status" value="1"/>
</dbReference>
<organism evidence="10 11">
    <name type="scientific">Azospirillum endophyticum</name>
    <dbReference type="NCBI Taxonomy" id="2800326"/>
    <lineage>
        <taxon>Bacteria</taxon>
        <taxon>Pseudomonadati</taxon>
        <taxon>Pseudomonadota</taxon>
        <taxon>Alphaproteobacteria</taxon>
        <taxon>Rhodospirillales</taxon>
        <taxon>Azospirillaceae</taxon>
        <taxon>Azospirillum</taxon>
    </lineage>
</organism>
<accession>A0ABS1FBC7</accession>
<dbReference type="SUPFAM" id="SSF52540">
    <property type="entry name" value="P-loop containing nucleoside triphosphate hydrolases"/>
    <property type="match status" value="1"/>
</dbReference>
<dbReference type="PROSITE" id="PS00675">
    <property type="entry name" value="SIGMA54_INTERACT_1"/>
    <property type="match status" value="1"/>
</dbReference>
<evidence type="ECO:0000256" key="3">
    <source>
        <dbReference type="ARBA" id="ARBA00023012"/>
    </source>
</evidence>
<dbReference type="Gene3D" id="1.10.8.60">
    <property type="match status" value="1"/>
</dbReference>
<evidence type="ECO:0000256" key="2">
    <source>
        <dbReference type="ARBA" id="ARBA00022840"/>
    </source>
</evidence>
<evidence type="ECO:0000313" key="10">
    <source>
        <dbReference type="EMBL" id="MBK1840557.1"/>
    </source>
</evidence>
<dbReference type="InterPro" id="IPR001789">
    <property type="entry name" value="Sig_transdc_resp-reg_receiver"/>
</dbReference>
<dbReference type="InterPro" id="IPR011006">
    <property type="entry name" value="CheY-like_superfamily"/>
</dbReference>
<dbReference type="InterPro" id="IPR009057">
    <property type="entry name" value="Homeodomain-like_sf"/>
</dbReference>
<dbReference type="SUPFAM" id="SSF52172">
    <property type="entry name" value="CheY-like"/>
    <property type="match status" value="1"/>
</dbReference>
<dbReference type="Gene3D" id="3.40.50.300">
    <property type="entry name" value="P-loop containing nucleotide triphosphate hydrolases"/>
    <property type="match status" value="1"/>
</dbReference>
<dbReference type="Gene3D" id="3.40.50.2300">
    <property type="match status" value="1"/>
</dbReference>
<dbReference type="PROSITE" id="PS00688">
    <property type="entry name" value="SIGMA54_INTERACT_3"/>
    <property type="match status" value="1"/>
</dbReference>
<keyword evidence="7" id="KW-0597">Phosphoprotein</keyword>
<dbReference type="PROSITE" id="PS50110">
    <property type="entry name" value="RESPONSE_REGULATORY"/>
    <property type="match status" value="1"/>
</dbReference>
<dbReference type="EMBL" id="JAENHM010000064">
    <property type="protein sequence ID" value="MBK1840557.1"/>
    <property type="molecule type" value="Genomic_DNA"/>
</dbReference>
<keyword evidence="2" id="KW-0067">ATP-binding</keyword>
<dbReference type="PRINTS" id="PR01590">
    <property type="entry name" value="HTHFIS"/>
</dbReference>
<evidence type="ECO:0000259" key="9">
    <source>
        <dbReference type="PROSITE" id="PS50110"/>
    </source>
</evidence>
<dbReference type="InterPro" id="IPR025662">
    <property type="entry name" value="Sigma_54_int_dom_ATP-bd_1"/>
</dbReference>
<protein>
    <submittedName>
        <fullName evidence="10">Acetoacetate metabolism transcriptional regulator AtoC</fullName>
    </submittedName>
</protein>
<evidence type="ECO:0000256" key="6">
    <source>
        <dbReference type="ARBA" id="ARBA00023163"/>
    </source>
</evidence>
<dbReference type="InterPro" id="IPR027417">
    <property type="entry name" value="P-loop_NTPase"/>
</dbReference>
<dbReference type="InterPro" id="IPR002078">
    <property type="entry name" value="Sigma_54_int"/>
</dbReference>
<feature type="domain" description="Sigma-54 factor interaction" evidence="8">
    <location>
        <begin position="154"/>
        <end position="383"/>
    </location>
</feature>
<dbReference type="PANTHER" id="PTHR32071:SF117">
    <property type="entry name" value="PTS-DEPENDENT DIHYDROXYACETONE KINASE OPERON REGULATORY PROTEIN-RELATED"/>
    <property type="match status" value="1"/>
</dbReference>
<gene>
    <name evidence="10" type="primary">atoC</name>
    <name evidence="10" type="ORF">JHL17_24440</name>
</gene>
<keyword evidence="1" id="KW-0547">Nucleotide-binding</keyword>
<keyword evidence="11" id="KW-1185">Reference proteome</keyword>
<feature type="domain" description="Response regulatory" evidence="9">
    <location>
        <begin position="15"/>
        <end position="129"/>
    </location>
</feature>
<sequence length="473" mass="51957">MTTQIPAEQSRSAPAVLVVDDDEAIREMLAAVLSRDGLSVTTAADGAEAVVLFAAQRPAVVLMDIRMPRMSGLQALAEIRKLDRSTAVILMTAFAEVGTAVQAIKDGAFDYIIKPFDIAEILLQVGRALQMRRMRDDIATLHRELSSSYHTDRILTASPRMGELLQTIAKVAKSNATVLVTGESGTGKELVAAAIHYNSPRNAGPLVKVNCAAVPEGLLESEFFGHEKGAFTGAQARRRGRFEQAEHGTLFLDEIGDISPSLQVKLLRVLQEREFERVGGTELVRTDVRVIVATNRNLEEMVRQGLFRQDLYFRLNVVTLRTVPLRERPEDIRLLATHFLQRFAAENRIEVGGIDEQAMERLLAYRWPGNIRELSNAMERAVVMSTGAMIVAEDLPEQIVGQVGDSEPAAENDVDGAAAPSAAGSLREQVSRFEARVVAEALARNDGNRMKTAQQLGISRRSLLYKLQEYGIS</sequence>
<dbReference type="Pfam" id="PF00158">
    <property type="entry name" value="Sigma54_activat"/>
    <property type="match status" value="1"/>
</dbReference>
<dbReference type="SUPFAM" id="SSF46689">
    <property type="entry name" value="Homeodomain-like"/>
    <property type="match status" value="1"/>
</dbReference>
<keyword evidence="3" id="KW-0902">Two-component regulatory system</keyword>
<dbReference type="InterPro" id="IPR003593">
    <property type="entry name" value="AAA+_ATPase"/>
</dbReference>
<comment type="caution">
    <text evidence="10">The sequence shown here is derived from an EMBL/GenBank/DDBJ whole genome shotgun (WGS) entry which is preliminary data.</text>
</comment>
<dbReference type="Gene3D" id="1.10.10.60">
    <property type="entry name" value="Homeodomain-like"/>
    <property type="match status" value="1"/>
</dbReference>
<dbReference type="SMART" id="SM00382">
    <property type="entry name" value="AAA"/>
    <property type="match status" value="1"/>
</dbReference>
<evidence type="ECO:0000256" key="5">
    <source>
        <dbReference type="ARBA" id="ARBA00023125"/>
    </source>
</evidence>
<evidence type="ECO:0000259" key="8">
    <source>
        <dbReference type="PROSITE" id="PS50045"/>
    </source>
</evidence>
<dbReference type="InterPro" id="IPR002197">
    <property type="entry name" value="HTH_Fis"/>
</dbReference>
<dbReference type="InterPro" id="IPR058031">
    <property type="entry name" value="AAA_lid_NorR"/>
</dbReference>
<dbReference type="NCBIfam" id="NF008469">
    <property type="entry name" value="PRK11361.1"/>
    <property type="match status" value="1"/>
</dbReference>
<dbReference type="SMART" id="SM00448">
    <property type="entry name" value="REC"/>
    <property type="match status" value="1"/>
</dbReference>
<dbReference type="PANTHER" id="PTHR32071">
    <property type="entry name" value="TRANSCRIPTIONAL REGULATORY PROTEIN"/>
    <property type="match status" value="1"/>
</dbReference>
<dbReference type="Pfam" id="PF02954">
    <property type="entry name" value="HTH_8"/>
    <property type="match status" value="1"/>
</dbReference>
<name>A0ABS1FBC7_9PROT</name>
<evidence type="ECO:0000313" key="11">
    <source>
        <dbReference type="Proteomes" id="UP000652760"/>
    </source>
</evidence>
<dbReference type="PROSITE" id="PS50045">
    <property type="entry name" value="SIGMA54_INTERACT_4"/>
    <property type="match status" value="1"/>
</dbReference>
<keyword evidence="6" id="KW-0804">Transcription</keyword>
<dbReference type="RefSeq" id="WP_200197192.1">
    <property type="nucleotide sequence ID" value="NZ_JAENHM010000064.1"/>
</dbReference>
<dbReference type="Proteomes" id="UP000652760">
    <property type="component" value="Unassembled WGS sequence"/>
</dbReference>
<keyword evidence="5" id="KW-0238">DNA-binding</keyword>